<dbReference type="NCBIfam" id="NF004363">
    <property type="entry name" value="PRK05738.2-4"/>
    <property type="match status" value="1"/>
</dbReference>
<keyword evidence="2 4" id="KW-0689">Ribosomal protein</keyword>
<organism evidence="5 6">
    <name type="scientific">Candidatus Kerfeldbacteria bacterium RIFOXYB2_FULL_38_14</name>
    <dbReference type="NCBI Taxonomy" id="1798547"/>
    <lineage>
        <taxon>Bacteria</taxon>
        <taxon>Candidatus Kerfeldiibacteriota</taxon>
    </lineage>
</organism>
<evidence type="ECO:0000313" key="6">
    <source>
        <dbReference type="Proteomes" id="UP000176420"/>
    </source>
</evidence>
<gene>
    <name evidence="4" type="primary">rplW</name>
    <name evidence="5" type="ORF">A2319_04815</name>
</gene>
<dbReference type="InterPro" id="IPR012678">
    <property type="entry name" value="Ribosomal_uL23/eL15/eS24_sf"/>
</dbReference>
<comment type="function">
    <text evidence="4">One of the early assembly proteins it binds 23S rRNA. One of the proteins that surrounds the polypeptide exit tunnel on the outside of the ribosome. Forms the main docking site for trigger factor binding to the ribosome.</text>
</comment>
<comment type="caution">
    <text evidence="5">The sequence shown here is derived from an EMBL/GenBank/DDBJ whole genome shotgun (WGS) entry which is preliminary data.</text>
</comment>
<protein>
    <recommendedName>
        <fullName evidence="4">Large ribosomal subunit protein uL23</fullName>
    </recommendedName>
</protein>
<dbReference type="Pfam" id="PF00276">
    <property type="entry name" value="Ribosomal_L23"/>
    <property type="match status" value="1"/>
</dbReference>
<dbReference type="Proteomes" id="UP000176420">
    <property type="component" value="Unassembled WGS sequence"/>
</dbReference>
<dbReference type="HAMAP" id="MF_01369_B">
    <property type="entry name" value="Ribosomal_uL23_B"/>
    <property type="match status" value="1"/>
</dbReference>
<sequence>MITEKATLTGTYVFEVQAEANKTEISKAVKQMYGVLPKSVNIIKVKGKKVRSGQRAGQRKDWKKAVVSLNKGETIKVYEGA</sequence>
<keyword evidence="4" id="KW-0699">rRNA-binding</keyword>
<dbReference type="InterPro" id="IPR013025">
    <property type="entry name" value="Ribosomal_uL23-like"/>
</dbReference>
<dbReference type="EMBL" id="MHKI01000006">
    <property type="protein sequence ID" value="OGY87791.1"/>
    <property type="molecule type" value="Genomic_DNA"/>
</dbReference>
<dbReference type="AlphaFoldDB" id="A0A1G2BF13"/>
<evidence type="ECO:0000256" key="3">
    <source>
        <dbReference type="ARBA" id="ARBA00023274"/>
    </source>
</evidence>
<dbReference type="GO" id="GO:0019843">
    <property type="term" value="F:rRNA binding"/>
    <property type="evidence" value="ECO:0007669"/>
    <property type="project" value="UniProtKB-UniRule"/>
</dbReference>
<proteinExistence type="inferred from homology"/>
<dbReference type="InterPro" id="IPR012677">
    <property type="entry name" value="Nucleotide-bd_a/b_plait_sf"/>
</dbReference>
<dbReference type="SUPFAM" id="SSF54189">
    <property type="entry name" value="Ribosomal proteins S24e, L23 and L15e"/>
    <property type="match status" value="1"/>
</dbReference>
<evidence type="ECO:0000313" key="5">
    <source>
        <dbReference type="EMBL" id="OGY87791.1"/>
    </source>
</evidence>
<accession>A0A1G2BF13</accession>
<keyword evidence="4" id="KW-0694">RNA-binding</keyword>
<dbReference type="GO" id="GO:0003735">
    <property type="term" value="F:structural constituent of ribosome"/>
    <property type="evidence" value="ECO:0007669"/>
    <property type="project" value="InterPro"/>
</dbReference>
<dbReference type="GO" id="GO:0005840">
    <property type="term" value="C:ribosome"/>
    <property type="evidence" value="ECO:0007669"/>
    <property type="project" value="UniProtKB-KW"/>
</dbReference>
<comment type="similarity">
    <text evidence="1 4">Belongs to the universal ribosomal protein uL23 family.</text>
</comment>
<evidence type="ECO:0000256" key="4">
    <source>
        <dbReference type="HAMAP-Rule" id="MF_01369"/>
    </source>
</evidence>
<dbReference type="GO" id="GO:0006412">
    <property type="term" value="P:translation"/>
    <property type="evidence" value="ECO:0007669"/>
    <property type="project" value="UniProtKB-UniRule"/>
</dbReference>
<dbReference type="Gene3D" id="3.30.70.330">
    <property type="match status" value="1"/>
</dbReference>
<dbReference type="GO" id="GO:1990904">
    <property type="term" value="C:ribonucleoprotein complex"/>
    <property type="evidence" value="ECO:0007669"/>
    <property type="project" value="UniProtKB-KW"/>
</dbReference>
<evidence type="ECO:0000256" key="2">
    <source>
        <dbReference type="ARBA" id="ARBA00022980"/>
    </source>
</evidence>
<evidence type="ECO:0000256" key="1">
    <source>
        <dbReference type="ARBA" id="ARBA00006700"/>
    </source>
</evidence>
<reference evidence="5 6" key="1">
    <citation type="journal article" date="2016" name="Nat. Commun.">
        <title>Thousands of microbial genomes shed light on interconnected biogeochemical processes in an aquifer system.</title>
        <authorList>
            <person name="Anantharaman K."/>
            <person name="Brown C.T."/>
            <person name="Hug L.A."/>
            <person name="Sharon I."/>
            <person name="Castelle C.J."/>
            <person name="Probst A.J."/>
            <person name="Thomas B.C."/>
            <person name="Singh A."/>
            <person name="Wilkins M.J."/>
            <person name="Karaoz U."/>
            <person name="Brodie E.L."/>
            <person name="Williams K.H."/>
            <person name="Hubbard S.S."/>
            <person name="Banfield J.F."/>
        </authorList>
    </citation>
    <scope>NUCLEOTIDE SEQUENCE [LARGE SCALE GENOMIC DNA]</scope>
</reference>
<comment type="subunit">
    <text evidence="4">Part of the 50S ribosomal subunit. Contacts protein L29, and trigger factor when it is bound to the ribosome.</text>
</comment>
<keyword evidence="3 4" id="KW-0687">Ribonucleoprotein</keyword>
<name>A0A1G2BF13_9BACT</name>